<feature type="region of interest" description="Disordered" evidence="1">
    <location>
        <begin position="1"/>
        <end position="25"/>
    </location>
</feature>
<dbReference type="InParanoid" id="A0A2P5CJN7"/>
<dbReference type="AlphaFoldDB" id="A0A2P5CJN7"/>
<dbReference type="OrthoDB" id="10502545at2759"/>
<dbReference type="Proteomes" id="UP000237000">
    <property type="component" value="Unassembled WGS sequence"/>
</dbReference>
<feature type="region of interest" description="Disordered" evidence="1">
    <location>
        <begin position="46"/>
        <end position="65"/>
    </location>
</feature>
<evidence type="ECO:0000256" key="1">
    <source>
        <dbReference type="SAM" id="MobiDB-lite"/>
    </source>
</evidence>
<evidence type="ECO:0000313" key="2">
    <source>
        <dbReference type="EMBL" id="PON61234.1"/>
    </source>
</evidence>
<protein>
    <submittedName>
        <fullName evidence="2">Uncharacterized protein</fullName>
    </submittedName>
</protein>
<comment type="caution">
    <text evidence="2">The sequence shown here is derived from an EMBL/GenBank/DDBJ whole genome shotgun (WGS) entry which is preliminary data.</text>
</comment>
<proteinExistence type="predicted"/>
<accession>A0A2P5CJN7</accession>
<keyword evidence="3" id="KW-1185">Reference proteome</keyword>
<gene>
    <name evidence="2" type="ORF">TorRG33x02_282550</name>
</gene>
<dbReference type="EMBL" id="JXTC01000357">
    <property type="protein sequence ID" value="PON61234.1"/>
    <property type="molecule type" value="Genomic_DNA"/>
</dbReference>
<reference evidence="3" key="1">
    <citation type="submission" date="2016-06" db="EMBL/GenBank/DDBJ databases">
        <title>Parallel loss of symbiosis genes in relatives of nitrogen-fixing non-legume Parasponia.</title>
        <authorList>
            <person name="Van Velzen R."/>
            <person name="Holmer R."/>
            <person name="Bu F."/>
            <person name="Rutten L."/>
            <person name="Van Zeijl A."/>
            <person name="Liu W."/>
            <person name="Santuari L."/>
            <person name="Cao Q."/>
            <person name="Sharma T."/>
            <person name="Shen D."/>
            <person name="Roswanjaya Y."/>
            <person name="Wardhani T."/>
            <person name="Kalhor M.S."/>
            <person name="Jansen J."/>
            <person name="Van den Hoogen J."/>
            <person name="Gungor B."/>
            <person name="Hartog M."/>
            <person name="Hontelez J."/>
            <person name="Verver J."/>
            <person name="Yang W.-C."/>
            <person name="Schijlen E."/>
            <person name="Repin R."/>
            <person name="Schilthuizen M."/>
            <person name="Schranz E."/>
            <person name="Heidstra R."/>
            <person name="Miyata K."/>
            <person name="Fedorova E."/>
            <person name="Kohlen W."/>
            <person name="Bisseling T."/>
            <person name="Smit S."/>
            <person name="Geurts R."/>
        </authorList>
    </citation>
    <scope>NUCLEOTIDE SEQUENCE [LARGE SCALE GENOMIC DNA]</scope>
    <source>
        <strain evidence="3">cv. RG33-2</strain>
    </source>
</reference>
<sequence length="133" mass="15679">MRPVDIEVLNDKDDGYNDYNGDNEDYEFTEEPIMNVAEHNSKEVENFSAPMDDSDPEWRNGLYYSDEDVSSENISDIMEGREDEFNKDNQEYYDSEIDMHQLINNDLNTFLISLKYKNKENAYLQPLPKNRGN</sequence>
<name>A0A2P5CJN7_TREOI</name>
<organism evidence="2 3">
    <name type="scientific">Trema orientale</name>
    <name type="common">Charcoal tree</name>
    <name type="synonym">Celtis orientalis</name>
    <dbReference type="NCBI Taxonomy" id="63057"/>
    <lineage>
        <taxon>Eukaryota</taxon>
        <taxon>Viridiplantae</taxon>
        <taxon>Streptophyta</taxon>
        <taxon>Embryophyta</taxon>
        <taxon>Tracheophyta</taxon>
        <taxon>Spermatophyta</taxon>
        <taxon>Magnoliopsida</taxon>
        <taxon>eudicotyledons</taxon>
        <taxon>Gunneridae</taxon>
        <taxon>Pentapetalae</taxon>
        <taxon>rosids</taxon>
        <taxon>fabids</taxon>
        <taxon>Rosales</taxon>
        <taxon>Cannabaceae</taxon>
        <taxon>Trema</taxon>
    </lineage>
</organism>
<evidence type="ECO:0000313" key="3">
    <source>
        <dbReference type="Proteomes" id="UP000237000"/>
    </source>
</evidence>